<reference evidence="3" key="1">
    <citation type="journal article" date="2019" name="Int. J. Syst. Evol. Microbiol.">
        <title>The Global Catalogue of Microorganisms (GCM) 10K type strain sequencing project: providing services to taxonomists for standard genome sequencing and annotation.</title>
        <authorList>
            <consortium name="The Broad Institute Genomics Platform"/>
            <consortium name="The Broad Institute Genome Sequencing Center for Infectious Disease"/>
            <person name="Wu L."/>
            <person name="Ma J."/>
        </authorList>
    </citation>
    <scope>NUCLEOTIDE SEQUENCE [LARGE SCALE GENOMIC DNA]</scope>
    <source>
        <strain evidence="3">CGMCC 1.15905</strain>
    </source>
</reference>
<keyword evidence="3" id="KW-1185">Reference proteome</keyword>
<keyword evidence="1" id="KW-1133">Transmembrane helix</keyword>
<gene>
    <name evidence="2" type="ORF">GCM10011521_09360</name>
</gene>
<evidence type="ECO:0000256" key="1">
    <source>
        <dbReference type="SAM" id="Phobius"/>
    </source>
</evidence>
<evidence type="ECO:0000313" key="3">
    <source>
        <dbReference type="Proteomes" id="UP000623419"/>
    </source>
</evidence>
<comment type="caution">
    <text evidence="2">The sequence shown here is derived from an EMBL/GenBank/DDBJ whole genome shotgun (WGS) entry which is preliminary data.</text>
</comment>
<protein>
    <submittedName>
        <fullName evidence="2">Uncharacterized protein</fullName>
    </submittedName>
</protein>
<evidence type="ECO:0000313" key="2">
    <source>
        <dbReference type="EMBL" id="GGA73327.1"/>
    </source>
</evidence>
<feature type="transmembrane region" description="Helical" evidence="1">
    <location>
        <begin position="59"/>
        <end position="82"/>
    </location>
</feature>
<proteinExistence type="predicted"/>
<accession>A0ABQ1HF96</accession>
<dbReference type="EMBL" id="BMKC01000001">
    <property type="protein sequence ID" value="GGA73327.1"/>
    <property type="molecule type" value="Genomic_DNA"/>
</dbReference>
<feature type="transmembrane region" description="Helical" evidence="1">
    <location>
        <begin position="21"/>
        <end position="39"/>
    </location>
</feature>
<name>A0ABQ1HF96_9GAMM</name>
<sequence length="96" mass="10550">MSGVMTDLQKRSLAFHPLATFVLRFSLALAAALLVFYIIPGFDVEVGHRSITLSHPTGLTPVLAAFYLLLAVGLSLFGWRAWIRHIGPWWRSGGDG</sequence>
<keyword evidence="1" id="KW-0472">Membrane</keyword>
<organism evidence="2 3">
    <name type="scientific">Arenimonas soli</name>
    <dbReference type="NCBI Taxonomy" id="2269504"/>
    <lineage>
        <taxon>Bacteria</taxon>
        <taxon>Pseudomonadati</taxon>
        <taxon>Pseudomonadota</taxon>
        <taxon>Gammaproteobacteria</taxon>
        <taxon>Lysobacterales</taxon>
        <taxon>Lysobacteraceae</taxon>
        <taxon>Arenimonas</taxon>
    </lineage>
</organism>
<keyword evidence="1" id="KW-0812">Transmembrane</keyword>
<dbReference type="Proteomes" id="UP000623419">
    <property type="component" value="Unassembled WGS sequence"/>
</dbReference>